<dbReference type="Pfam" id="PF11162">
    <property type="entry name" value="DUF2946"/>
    <property type="match status" value="1"/>
</dbReference>
<sequence length="132" mass="13516">MPAMDVRRARWPHGLALIAILWATLSPAMARVLLPAAQEGIEICTSTGVVRVSISTGASADTAPADGPTATSGGCDWCQWQTATVALPPTSPLPVFARVADSAAPEGADAHGPGPLRWSHPAPRAPPVLLPA</sequence>
<evidence type="ECO:0000256" key="1">
    <source>
        <dbReference type="SAM" id="MobiDB-lite"/>
    </source>
</evidence>
<feature type="region of interest" description="Disordered" evidence="1">
    <location>
        <begin position="102"/>
        <end position="132"/>
    </location>
</feature>
<organism evidence="2 3">
    <name type="scientific">Tepidimonas charontis</name>
    <dbReference type="NCBI Taxonomy" id="2267262"/>
    <lineage>
        <taxon>Bacteria</taxon>
        <taxon>Pseudomonadati</taxon>
        <taxon>Pseudomonadota</taxon>
        <taxon>Betaproteobacteria</taxon>
        <taxon>Burkholderiales</taxon>
        <taxon>Tepidimonas</taxon>
    </lineage>
</organism>
<evidence type="ECO:0008006" key="4">
    <source>
        <dbReference type="Google" id="ProtNLM"/>
    </source>
</evidence>
<feature type="compositionally biased region" description="Pro residues" evidence="1">
    <location>
        <begin position="123"/>
        <end position="132"/>
    </location>
</feature>
<reference evidence="2 3" key="1">
    <citation type="submission" date="2019-07" db="EMBL/GenBank/DDBJ databases">
        <title>Tepidimonas charontis SPSP-6 draft genome.</title>
        <authorList>
            <person name="Da Costa M.S."/>
            <person name="Froufe H.J.C."/>
            <person name="Egas C."/>
            <person name="Albuquerque L."/>
        </authorList>
    </citation>
    <scope>NUCLEOTIDE SEQUENCE [LARGE SCALE GENOMIC DNA]</scope>
    <source>
        <strain evidence="2 3">SPSP-6</strain>
    </source>
</reference>
<evidence type="ECO:0000313" key="3">
    <source>
        <dbReference type="Proteomes" id="UP000318294"/>
    </source>
</evidence>
<comment type="caution">
    <text evidence="2">The sequence shown here is derived from an EMBL/GenBank/DDBJ whole genome shotgun (WGS) entry which is preliminary data.</text>
</comment>
<dbReference type="AlphaFoldDB" id="A0A554X0V4"/>
<protein>
    <recommendedName>
        <fullName evidence="4">DUF2946 domain-containing protein</fullName>
    </recommendedName>
</protein>
<dbReference type="EMBL" id="VJON01000067">
    <property type="protein sequence ID" value="TSE29491.1"/>
    <property type="molecule type" value="Genomic_DNA"/>
</dbReference>
<name>A0A554X0V4_9BURK</name>
<dbReference type="InterPro" id="IPR021333">
    <property type="entry name" value="DUF2946"/>
</dbReference>
<evidence type="ECO:0000313" key="2">
    <source>
        <dbReference type="EMBL" id="TSE29491.1"/>
    </source>
</evidence>
<keyword evidence="3" id="KW-1185">Reference proteome</keyword>
<dbReference type="Proteomes" id="UP000318294">
    <property type="component" value="Unassembled WGS sequence"/>
</dbReference>
<gene>
    <name evidence="2" type="ORF">Tchar_02579</name>
</gene>
<accession>A0A554X0V4</accession>
<proteinExistence type="predicted"/>